<dbReference type="SUPFAM" id="SSF82714">
    <property type="entry name" value="Multidrug efflux transporter AcrB TolC docking domain, DN and DC subdomains"/>
    <property type="match status" value="2"/>
</dbReference>
<gene>
    <name evidence="2" type="ORF">DT99_18495</name>
</gene>
<feature type="transmembrane region" description="Helical" evidence="1">
    <location>
        <begin position="891"/>
        <end position="914"/>
    </location>
</feature>
<protein>
    <submittedName>
        <fullName evidence="2">RND transporter</fullName>
    </submittedName>
</protein>
<dbReference type="PRINTS" id="PR00702">
    <property type="entry name" value="ACRIFLAVINRP"/>
</dbReference>
<evidence type="ECO:0000256" key="1">
    <source>
        <dbReference type="SAM" id="Phobius"/>
    </source>
</evidence>
<dbReference type="GO" id="GO:0042910">
    <property type="term" value="F:xenobiotic transmembrane transporter activity"/>
    <property type="evidence" value="ECO:0007669"/>
    <property type="project" value="TreeGrafter"/>
</dbReference>
<dbReference type="Gene3D" id="3.30.70.1430">
    <property type="entry name" value="Multidrug efflux transporter AcrB pore domain"/>
    <property type="match status" value="2"/>
</dbReference>
<name>A0A071MCK9_9BURK</name>
<dbReference type="Pfam" id="PF00873">
    <property type="entry name" value="ACR_tran"/>
    <property type="match status" value="1"/>
</dbReference>
<dbReference type="InterPro" id="IPR001036">
    <property type="entry name" value="Acrflvin-R"/>
</dbReference>
<organism evidence="2">
    <name type="scientific">Burkholderia cenocepacia</name>
    <dbReference type="NCBI Taxonomy" id="95486"/>
    <lineage>
        <taxon>Bacteria</taxon>
        <taxon>Pseudomonadati</taxon>
        <taxon>Pseudomonadota</taxon>
        <taxon>Betaproteobacteria</taxon>
        <taxon>Burkholderiales</taxon>
        <taxon>Burkholderiaceae</taxon>
        <taxon>Burkholderia</taxon>
        <taxon>Burkholderia cepacia complex</taxon>
    </lineage>
</organism>
<sequence length="1072" mass="113486">MLKLVRLALARPYTFIVLALLILIAGPLAALRTPTDIFPDIRIPVISVVWNYAGLQPADMSGRIVTYYERTLGTTVNDVAHIESQSFRSFGIVKIFFQPSVDIRTATAQVTSISQTVLKQMPPGTTPPQILNYNASTVPVLQLALTSDTLNEQQLGDYATNVIRPQLLSVAGVAIPSPYGGKVRQVQIDLDPQALQAKGLSAQDVATALAQQNQIIPAGTQKIGGFEYNIRLNDSPLTIDQLNALPIRTVNGAVIFMRDVAHVRDGFPPQGNIVRVDGRRAVLMSVLKSGSASTLDIIAGVKAQLPRIEATLPPSLRLVVMGDQSVFVKGAVSGVAREGLIAAALTSAMILLFLGSWRSTLIIAASIPLAVLAAIAALAAAGETLNVMTLGGLALAVGILVDDATVTIENVNWHLEQGKDVRSAILDGASQIVAPAFVSLLCICIVFVPMLLLDGVARFLFVPMAEAVIFAMIASFVLSRTFVPMMARYLLKPHAAHPAAVLAPHGAPFAPPRARNPLVAFQQGFERRFAALRAGYRVVLGLALAHRGRFVALFLAAVAVSFVLVPGLGRNFFPSVDSGEIAIHVRAPIGTRIEETAALFDRVERTVRGVVPPRALASIVDNMGLPNSGINLTYSNSGTIGPQDGDILVSLTGDHAPTAGYVKQLRTALPRAFPGVTFSFLPADIVSQILNFGAPAPIDVQVTGPDRAANRAYATELLRRIRTVPGVADARVQQASTYPQFTVSVDRARAAQLGVTEQDVTNAVVASLSGTSQVSPTYWLDPHNGVSYPIVAQTPQYRMTSLSDLRALPVTGRTGAPQLLGGLATIVRGQTDAVVSHYDIAPLYDIFATTQDRDLGAVSADIERVLRANAAGLPKGSRVTVRGQVQTMNGAFGGLLAGLAGAVLLIYLLIVVNFHSWRDAFVIVSGLPAALAGIVWMLFVTRTPLSVPALTGAILCMGVATANSILVVTFARERLAHTADAAVAALEAGFTRFRPVMMTALAMIIGMAPMALGLGDGGEQNAPLGRAVIGGLLCATVATLVFVPVVFSLVHRRDRAPRPESLSVTPGEQHVH</sequence>
<feature type="transmembrane region" description="Helical" evidence="1">
    <location>
        <begin position="432"/>
        <end position="453"/>
    </location>
</feature>
<dbReference type="SUPFAM" id="SSF82693">
    <property type="entry name" value="Multidrug efflux transporter AcrB pore domain, PN1, PN2, PC1 and PC2 subdomains"/>
    <property type="match status" value="2"/>
</dbReference>
<dbReference type="GO" id="GO:0005886">
    <property type="term" value="C:plasma membrane"/>
    <property type="evidence" value="ECO:0007669"/>
    <property type="project" value="TreeGrafter"/>
</dbReference>
<dbReference type="Gene3D" id="3.30.2090.10">
    <property type="entry name" value="Multidrug efflux transporter AcrB TolC docking domain, DN and DC subdomains"/>
    <property type="match status" value="2"/>
</dbReference>
<feature type="transmembrane region" description="Helical" evidence="1">
    <location>
        <begin position="1027"/>
        <end position="1050"/>
    </location>
</feature>
<feature type="transmembrane region" description="Helical" evidence="1">
    <location>
        <begin position="996"/>
        <end position="1015"/>
    </location>
</feature>
<comment type="caution">
    <text evidence="2">The sequence shown here is derived from an EMBL/GenBank/DDBJ whole genome shotgun (WGS) entry which is preliminary data.</text>
</comment>
<dbReference type="OrthoDB" id="9177212at2"/>
<dbReference type="Gene3D" id="3.30.70.1440">
    <property type="entry name" value="Multidrug efflux transporter AcrB pore domain"/>
    <property type="match status" value="1"/>
</dbReference>
<keyword evidence="1" id="KW-0812">Transmembrane</keyword>
<dbReference type="EMBL" id="JJOA01000014">
    <property type="protein sequence ID" value="KEA58345.1"/>
    <property type="molecule type" value="Genomic_DNA"/>
</dbReference>
<dbReference type="SUPFAM" id="SSF82866">
    <property type="entry name" value="Multidrug efflux transporter AcrB transmembrane domain"/>
    <property type="match status" value="2"/>
</dbReference>
<keyword evidence="1" id="KW-1133">Transmembrane helix</keyword>
<reference evidence="2" key="1">
    <citation type="submission" date="2014-04" db="EMBL/GenBank/DDBJ databases">
        <title>In planta biocontrol of soil-borne Fusarium wilt of banana through a plant endophytic bacterium, Burkholderia cenocepacia 869T2.</title>
        <authorList>
            <person name="Ho Y.-N."/>
            <person name="Chiang H.-M."/>
            <person name="Chao C.-P."/>
            <person name="Su C.-C."/>
            <person name="Hsu H.-F."/>
            <person name="Guo C.-T."/>
            <person name="Hsieh J.-L."/>
            <person name="Huang C.-C."/>
        </authorList>
    </citation>
    <scope>NUCLEOTIDE SEQUENCE [LARGE SCALE GENOMIC DNA]</scope>
    <source>
        <strain evidence="2">869T2</strain>
    </source>
</reference>
<feature type="transmembrane region" description="Helical" evidence="1">
    <location>
        <begin position="459"/>
        <end position="478"/>
    </location>
</feature>
<dbReference type="Gene3D" id="1.20.1640.10">
    <property type="entry name" value="Multidrug efflux transporter AcrB transmembrane domain"/>
    <property type="match status" value="2"/>
</dbReference>
<feature type="transmembrane region" description="Helical" evidence="1">
    <location>
        <begin position="550"/>
        <end position="569"/>
    </location>
</feature>
<proteinExistence type="predicted"/>
<dbReference type="AlphaFoldDB" id="A0A071MCK9"/>
<feature type="transmembrane region" description="Helical" evidence="1">
    <location>
        <begin position="945"/>
        <end position="968"/>
    </location>
</feature>
<dbReference type="PANTHER" id="PTHR32063:SF8">
    <property type="entry name" value="CATION EFFLUX PROTEIN"/>
    <property type="match status" value="1"/>
</dbReference>
<dbReference type="Gene3D" id="3.30.70.1320">
    <property type="entry name" value="Multidrug efflux transporter AcrB pore domain like"/>
    <property type="match status" value="1"/>
</dbReference>
<dbReference type="InterPro" id="IPR027463">
    <property type="entry name" value="AcrB_DN_DC_subdom"/>
</dbReference>
<dbReference type="PANTHER" id="PTHR32063">
    <property type="match status" value="1"/>
</dbReference>
<feature type="transmembrane region" description="Helical" evidence="1">
    <location>
        <begin position="921"/>
        <end position="939"/>
    </location>
</feature>
<keyword evidence="1" id="KW-0472">Membrane</keyword>
<feature type="transmembrane region" description="Helical" evidence="1">
    <location>
        <begin position="361"/>
        <end position="381"/>
    </location>
</feature>
<accession>A0A071MCK9</accession>
<evidence type="ECO:0000313" key="2">
    <source>
        <dbReference type="EMBL" id="KEA58345.1"/>
    </source>
</evidence>